<evidence type="ECO:0000313" key="2">
    <source>
        <dbReference type="EMBL" id="TEB30850.1"/>
    </source>
</evidence>
<dbReference type="EMBL" id="QPFP01000021">
    <property type="protein sequence ID" value="TEB30850.1"/>
    <property type="molecule type" value="Genomic_DNA"/>
</dbReference>
<feature type="region of interest" description="Disordered" evidence="1">
    <location>
        <begin position="114"/>
        <end position="144"/>
    </location>
</feature>
<name>A0A4Y7T9R1_COPMI</name>
<proteinExistence type="predicted"/>
<dbReference type="AlphaFoldDB" id="A0A4Y7T9R1"/>
<sequence length="144" mass="15674">MALRHHPKIAPIPSFALALSRNHKHSALISPSPSMPTTAQFTFLQGSTGDLHSTISEGAWTKGRSRSALPNESATFVSDPSVKYDLRPTEPPCPRHTALRVTPAALAPEADWQLISDDEGEQHRGDYPGEAPRPRTCPRGRSMS</sequence>
<protein>
    <submittedName>
        <fullName evidence="2">Uncharacterized protein</fullName>
    </submittedName>
</protein>
<keyword evidence="3" id="KW-1185">Reference proteome</keyword>
<evidence type="ECO:0000313" key="3">
    <source>
        <dbReference type="Proteomes" id="UP000298030"/>
    </source>
</evidence>
<reference evidence="2 3" key="1">
    <citation type="journal article" date="2019" name="Nat. Ecol. Evol.">
        <title>Megaphylogeny resolves global patterns of mushroom evolution.</title>
        <authorList>
            <person name="Varga T."/>
            <person name="Krizsan K."/>
            <person name="Foldi C."/>
            <person name="Dima B."/>
            <person name="Sanchez-Garcia M."/>
            <person name="Sanchez-Ramirez S."/>
            <person name="Szollosi G.J."/>
            <person name="Szarkandi J.G."/>
            <person name="Papp V."/>
            <person name="Albert L."/>
            <person name="Andreopoulos W."/>
            <person name="Angelini C."/>
            <person name="Antonin V."/>
            <person name="Barry K.W."/>
            <person name="Bougher N.L."/>
            <person name="Buchanan P."/>
            <person name="Buyck B."/>
            <person name="Bense V."/>
            <person name="Catcheside P."/>
            <person name="Chovatia M."/>
            <person name="Cooper J."/>
            <person name="Damon W."/>
            <person name="Desjardin D."/>
            <person name="Finy P."/>
            <person name="Geml J."/>
            <person name="Haridas S."/>
            <person name="Hughes K."/>
            <person name="Justo A."/>
            <person name="Karasinski D."/>
            <person name="Kautmanova I."/>
            <person name="Kiss B."/>
            <person name="Kocsube S."/>
            <person name="Kotiranta H."/>
            <person name="LaButti K.M."/>
            <person name="Lechner B.E."/>
            <person name="Liimatainen K."/>
            <person name="Lipzen A."/>
            <person name="Lukacs Z."/>
            <person name="Mihaltcheva S."/>
            <person name="Morgado L.N."/>
            <person name="Niskanen T."/>
            <person name="Noordeloos M.E."/>
            <person name="Ohm R.A."/>
            <person name="Ortiz-Santana B."/>
            <person name="Ovrebo C."/>
            <person name="Racz N."/>
            <person name="Riley R."/>
            <person name="Savchenko A."/>
            <person name="Shiryaev A."/>
            <person name="Soop K."/>
            <person name="Spirin V."/>
            <person name="Szebenyi C."/>
            <person name="Tomsovsky M."/>
            <person name="Tulloss R.E."/>
            <person name="Uehling J."/>
            <person name="Grigoriev I.V."/>
            <person name="Vagvolgyi C."/>
            <person name="Papp T."/>
            <person name="Martin F.M."/>
            <person name="Miettinen O."/>
            <person name="Hibbett D.S."/>
            <person name="Nagy L.G."/>
        </authorList>
    </citation>
    <scope>NUCLEOTIDE SEQUENCE [LARGE SCALE GENOMIC DNA]</scope>
    <source>
        <strain evidence="2 3">FP101781</strain>
    </source>
</reference>
<gene>
    <name evidence="2" type="ORF">FA13DRAFT_498862</name>
</gene>
<dbReference type="Proteomes" id="UP000298030">
    <property type="component" value="Unassembled WGS sequence"/>
</dbReference>
<evidence type="ECO:0000256" key="1">
    <source>
        <dbReference type="SAM" id="MobiDB-lite"/>
    </source>
</evidence>
<comment type="caution">
    <text evidence="2">The sequence shown here is derived from an EMBL/GenBank/DDBJ whole genome shotgun (WGS) entry which is preliminary data.</text>
</comment>
<organism evidence="2 3">
    <name type="scientific">Coprinellus micaceus</name>
    <name type="common">Glistening ink-cap mushroom</name>
    <name type="synonym">Coprinus micaceus</name>
    <dbReference type="NCBI Taxonomy" id="71717"/>
    <lineage>
        <taxon>Eukaryota</taxon>
        <taxon>Fungi</taxon>
        <taxon>Dikarya</taxon>
        <taxon>Basidiomycota</taxon>
        <taxon>Agaricomycotina</taxon>
        <taxon>Agaricomycetes</taxon>
        <taxon>Agaricomycetidae</taxon>
        <taxon>Agaricales</taxon>
        <taxon>Agaricineae</taxon>
        <taxon>Psathyrellaceae</taxon>
        <taxon>Coprinellus</taxon>
    </lineage>
</organism>
<accession>A0A4Y7T9R1</accession>